<evidence type="ECO:0000313" key="1">
    <source>
        <dbReference type="EMBL" id="AKA61387.1"/>
    </source>
</evidence>
<dbReference type="KEGG" id="vg:28802349"/>
<accession>A0A0U1ZYL2</accession>
<protein>
    <submittedName>
        <fullName evidence="1">Uncharacterized protein</fullName>
    </submittedName>
</protein>
<dbReference type="Proteomes" id="UP000207597">
    <property type="component" value="Segment"/>
</dbReference>
<dbReference type="EMBL" id="KP881332">
    <property type="protein sequence ID" value="AKA61387.1"/>
    <property type="molecule type" value="Genomic_DNA"/>
</dbReference>
<sequence>MMKTLITNSKPYKNYGYEMEQFERENNVIITRAYHEPTKQGYSLVIHYTEVK</sequence>
<reference evidence="1 2" key="1">
    <citation type="journal article" date="2016" name="Virus Genes">
        <title>Genomic analysis of Staphylococcus phage Stau2 isolated from medical specimen.</title>
        <authorList>
            <person name="Hsieh S.E."/>
            <person name="Tseng Y.H."/>
            <person name="Lo H.H."/>
            <person name="Chen S.T."/>
            <person name="Wu C.N."/>
        </authorList>
    </citation>
    <scope>NUCLEOTIDE SEQUENCE [LARGE SCALE GENOMIC DNA]</scope>
</reference>
<gene>
    <name evidence="1" type="ORF">Stau2_136</name>
</gene>
<dbReference type="GeneID" id="28802349"/>
<organism evidence="1 2">
    <name type="scientific">Staphylococcus phage Stau2</name>
    <dbReference type="NCBI Taxonomy" id="1200862"/>
    <lineage>
        <taxon>Viruses</taxon>
        <taxon>Duplodnaviria</taxon>
        <taxon>Heunggongvirae</taxon>
        <taxon>Uroviricota</taxon>
        <taxon>Caudoviricetes</taxon>
        <taxon>Herelleviridae</taxon>
        <taxon>Twortvirinae</taxon>
        <taxon>Silviavirus</taxon>
        <taxon>Silviavirus stau2</taxon>
    </lineage>
</organism>
<name>A0A0U1ZYL2_9CAUD</name>
<proteinExistence type="predicted"/>
<keyword evidence="2" id="KW-1185">Reference proteome</keyword>
<dbReference type="RefSeq" id="YP_009275893.1">
    <property type="nucleotide sequence ID" value="NC_030933.1"/>
</dbReference>
<evidence type="ECO:0000313" key="2">
    <source>
        <dbReference type="Proteomes" id="UP000207597"/>
    </source>
</evidence>